<evidence type="ECO:0008006" key="3">
    <source>
        <dbReference type="Google" id="ProtNLM"/>
    </source>
</evidence>
<keyword evidence="2" id="KW-1185">Reference proteome</keyword>
<dbReference type="Gene3D" id="3.40.50.150">
    <property type="entry name" value="Vaccinia Virus protein VP39"/>
    <property type="match status" value="1"/>
</dbReference>
<reference evidence="1 2" key="1">
    <citation type="submission" date="2020-07" db="EMBL/GenBank/DDBJ databases">
        <authorList>
            <person name="Feng X."/>
        </authorList>
    </citation>
    <scope>NUCLEOTIDE SEQUENCE [LARGE SCALE GENOMIC DNA]</scope>
    <source>
        <strain evidence="1 2">JCM23202</strain>
    </source>
</reference>
<evidence type="ECO:0000313" key="1">
    <source>
        <dbReference type="EMBL" id="MBC2605692.1"/>
    </source>
</evidence>
<protein>
    <recommendedName>
        <fullName evidence="3">Methyltransferase domain-containing protein</fullName>
    </recommendedName>
</protein>
<evidence type="ECO:0000313" key="2">
    <source>
        <dbReference type="Proteomes" id="UP000526501"/>
    </source>
</evidence>
<dbReference type="SUPFAM" id="SSF53335">
    <property type="entry name" value="S-adenosyl-L-methionine-dependent methyltransferases"/>
    <property type="match status" value="1"/>
</dbReference>
<dbReference type="InterPro" id="IPR029063">
    <property type="entry name" value="SAM-dependent_MTases_sf"/>
</dbReference>
<sequence length="206" mass="23832">MSLHELSVQIERTDLPPHVEAFLKVADQSCDRFFEEGNNRRFPRFIPADYELVYSALLELQNNHHLLGNRFCEWGSGLGTATCLASMLGFEAYGLEIEQPLLERARQLAESNQIEANFLDQSFLPEGYHFFEMQGGRELGKPRDNHPPSYEDVEWTLEEVDIFYVYPWPEEQQATLDLFDSVAADGAYLICYFSEGEICIYRKELD</sequence>
<gene>
    <name evidence="1" type="ORF">H5P27_06510</name>
</gene>
<comment type="caution">
    <text evidence="1">The sequence shown here is derived from an EMBL/GenBank/DDBJ whole genome shotgun (WGS) entry which is preliminary data.</text>
</comment>
<dbReference type="Proteomes" id="UP000526501">
    <property type="component" value="Unassembled WGS sequence"/>
</dbReference>
<name>A0A7X1E9E0_9BACT</name>
<accession>A0A7X1E9E0</accession>
<dbReference type="RefSeq" id="WP_185659559.1">
    <property type="nucleotide sequence ID" value="NZ_CAWPOO010000006.1"/>
</dbReference>
<dbReference type="AlphaFoldDB" id="A0A7X1E9E0"/>
<dbReference type="EMBL" id="JACHVC010000006">
    <property type="protein sequence ID" value="MBC2605692.1"/>
    <property type="molecule type" value="Genomic_DNA"/>
</dbReference>
<proteinExistence type="predicted"/>
<organism evidence="1 2">
    <name type="scientific">Pelagicoccus albus</name>
    <dbReference type="NCBI Taxonomy" id="415222"/>
    <lineage>
        <taxon>Bacteria</taxon>
        <taxon>Pseudomonadati</taxon>
        <taxon>Verrucomicrobiota</taxon>
        <taxon>Opitutia</taxon>
        <taxon>Puniceicoccales</taxon>
        <taxon>Pelagicoccaceae</taxon>
        <taxon>Pelagicoccus</taxon>
    </lineage>
</organism>